<dbReference type="Proteomes" id="UP001151532">
    <property type="component" value="Chromosome 7"/>
</dbReference>
<reference evidence="2" key="2">
    <citation type="journal article" date="2023" name="Int. J. Mol. Sci.">
        <title>De Novo Assembly and Annotation of 11 Diverse Shrub Willow (Salix) Genomes Reveals Novel Gene Organization in Sex-Linked Regions.</title>
        <authorList>
            <person name="Hyden B."/>
            <person name="Feng K."/>
            <person name="Yates T.B."/>
            <person name="Jawdy S."/>
            <person name="Cereghino C."/>
            <person name="Smart L.B."/>
            <person name="Muchero W."/>
        </authorList>
    </citation>
    <scope>NUCLEOTIDE SEQUENCE</scope>
    <source>
        <tissue evidence="2">Shoot tip</tissue>
    </source>
</reference>
<organism evidence="2 3">
    <name type="scientific">Salix purpurea</name>
    <name type="common">Purple osier willow</name>
    <dbReference type="NCBI Taxonomy" id="77065"/>
    <lineage>
        <taxon>Eukaryota</taxon>
        <taxon>Viridiplantae</taxon>
        <taxon>Streptophyta</taxon>
        <taxon>Embryophyta</taxon>
        <taxon>Tracheophyta</taxon>
        <taxon>Spermatophyta</taxon>
        <taxon>Magnoliopsida</taxon>
        <taxon>eudicotyledons</taxon>
        <taxon>Gunneridae</taxon>
        <taxon>Pentapetalae</taxon>
        <taxon>rosids</taxon>
        <taxon>fabids</taxon>
        <taxon>Malpighiales</taxon>
        <taxon>Salicaceae</taxon>
        <taxon>Saliceae</taxon>
        <taxon>Salix</taxon>
    </lineage>
</organism>
<keyword evidence="3" id="KW-1185">Reference proteome</keyword>
<evidence type="ECO:0000313" key="2">
    <source>
        <dbReference type="EMBL" id="KAJ6740445.1"/>
    </source>
</evidence>
<proteinExistence type="predicted"/>
<evidence type="ECO:0000313" key="3">
    <source>
        <dbReference type="Proteomes" id="UP001151532"/>
    </source>
</evidence>
<accession>A0A9Q0ZMV1</accession>
<evidence type="ECO:0000256" key="1">
    <source>
        <dbReference type="SAM" id="MobiDB-lite"/>
    </source>
</evidence>
<name>A0A9Q0ZMV1_SALPP</name>
<sequence>MDEDDFQDVKVDFDSSEEDCTGRSKNFTSPVPVAPSTPVANFVSGRSVPPPACATPLPPGDRHVVVDATIRGFEPLPSTWRNLFANNRNMLVAHYSEFTETNGCNV</sequence>
<dbReference type="AlphaFoldDB" id="A0A9Q0ZMV1"/>
<reference evidence="2" key="1">
    <citation type="submission" date="2022-11" db="EMBL/GenBank/DDBJ databases">
        <authorList>
            <person name="Hyden B.L."/>
            <person name="Feng K."/>
            <person name="Yates T."/>
            <person name="Jawdy S."/>
            <person name="Smart L.B."/>
            <person name="Muchero W."/>
        </authorList>
    </citation>
    <scope>NUCLEOTIDE SEQUENCE</scope>
    <source>
        <tissue evidence="2">Shoot tip</tissue>
    </source>
</reference>
<protein>
    <submittedName>
        <fullName evidence="2">Uncharacterized protein</fullName>
    </submittedName>
</protein>
<comment type="caution">
    <text evidence="2">The sequence shown here is derived from an EMBL/GenBank/DDBJ whole genome shotgun (WGS) entry which is preliminary data.</text>
</comment>
<gene>
    <name evidence="2" type="ORF">OIU79_000547</name>
</gene>
<feature type="region of interest" description="Disordered" evidence="1">
    <location>
        <begin position="1"/>
        <end position="32"/>
    </location>
</feature>
<dbReference type="EMBL" id="JAPFFK010000010">
    <property type="protein sequence ID" value="KAJ6740445.1"/>
    <property type="molecule type" value="Genomic_DNA"/>
</dbReference>